<evidence type="ECO:0000256" key="1">
    <source>
        <dbReference type="ARBA" id="ARBA00007513"/>
    </source>
</evidence>
<comment type="function">
    <text evidence="6">Stores iron in a soluble, non-toxic, readily available form. Important for iron homeostasis. Iron is taken up in the ferrous form and deposited as ferric hydroxides after oxidation.</text>
</comment>
<feature type="binding site" evidence="5">
    <location>
        <position position="105"/>
    </location>
    <ligand>
        <name>Fe cation</name>
        <dbReference type="ChEBI" id="CHEBI:24875"/>
        <label>1</label>
    </ligand>
</feature>
<dbReference type="PROSITE" id="PS50905">
    <property type="entry name" value="FERRITIN_LIKE"/>
    <property type="match status" value="1"/>
</dbReference>
<dbReference type="GO" id="GO:0006879">
    <property type="term" value="P:intracellular iron ion homeostasis"/>
    <property type="evidence" value="ECO:0007669"/>
    <property type="project" value="UniProtKB-KW"/>
</dbReference>
<dbReference type="Gene3D" id="1.20.1260.10">
    <property type="match status" value="1"/>
</dbReference>
<protein>
    <recommendedName>
        <fullName evidence="6">Ferritin</fullName>
        <ecNumber evidence="6">1.16.3.1</ecNumber>
    </recommendedName>
</protein>
<evidence type="ECO:0000256" key="5">
    <source>
        <dbReference type="PIRSR" id="PIRSR601519-1"/>
    </source>
</evidence>
<dbReference type="InterPro" id="IPR008331">
    <property type="entry name" value="Ferritin_DPS_dom"/>
</dbReference>
<feature type="binding site" evidence="5">
    <location>
        <position position="61"/>
    </location>
    <ligand>
        <name>Fe cation</name>
        <dbReference type="ChEBI" id="CHEBI:24875"/>
        <label>1</label>
    </ligand>
</feature>
<dbReference type="GO" id="GO:0006826">
    <property type="term" value="P:iron ion transport"/>
    <property type="evidence" value="ECO:0007669"/>
    <property type="project" value="InterPro"/>
</dbReference>
<dbReference type="GO" id="GO:0008199">
    <property type="term" value="F:ferric iron binding"/>
    <property type="evidence" value="ECO:0007669"/>
    <property type="project" value="InterPro"/>
</dbReference>
<evidence type="ECO:0000313" key="9">
    <source>
        <dbReference type="Proteomes" id="UP000027586"/>
    </source>
</evidence>
<organism evidence="8 9">
    <name type="scientific">Lichtheimia corymbifera JMRC:FSU:9682</name>
    <dbReference type="NCBI Taxonomy" id="1263082"/>
    <lineage>
        <taxon>Eukaryota</taxon>
        <taxon>Fungi</taxon>
        <taxon>Fungi incertae sedis</taxon>
        <taxon>Mucoromycota</taxon>
        <taxon>Mucoromycotina</taxon>
        <taxon>Mucoromycetes</taxon>
        <taxon>Mucorales</taxon>
        <taxon>Lichtheimiaceae</taxon>
        <taxon>Lichtheimia</taxon>
    </lineage>
</organism>
<dbReference type="InterPro" id="IPR012347">
    <property type="entry name" value="Ferritin-like"/>
</dbReference>
<dbReference type="GO" id="GO:0008198">
    <property type="term" value="F:ferrous iron binding"/>
    <property type="evidence" value="ECO:0007669"/>
    <property type="project" value="TreeGrafter"/>
</dbReference>
<keyword evidence="4 5" id="KW-0408">Iron</keyword>
<dbReference type="InterPro" id="IPR001519">
    <property type="entry name" value="Ferritin"/>
</dbReference>
<gene>
    <name evidence="8" type="ORF">LCOR_08103.1</name>
</gene>
<comment type="caution">
    <text evidence="8">The sequence shown here is derived from an EMBL/GenBank/DDBJ whole genome shotgun (WGS) entry which is preliminary data.</text>
</comment>
<accession>A0A068S5M1</accession>
<dbReference type="CDD" id="cd01056">
    <property type="entry name" value="Euk_Ferritin"/>
    <property type="match status" value="1"/>
</dbReference>
<keyword evidence="3 5" id="KW-0479">Metal-binding</keyword>
<dbReference type="AlphaFoldDB" id="A0A068S5M1"/>
<dbReference type="Proteomes" id="UP000027586">
    <property type="component" value="Unassembled WGS sequence"/>
</dbReference>
<feature type="domain" description="Ferritin-like diiron" evidence="7">
    <location>
        <begin position="9"/>
        <end position="157"/>
    </location>
</feature>
<dbReference type="InterPro" id="IPR009040">
    <property type="entry name" value="Ferritin-like_diiron"/>
</dbReference>
<comment type="similarity">
    <text evidence="1 6">Belongs to the ferritin family.</text>
</comment>
<evidence type="ECO:0000259" key="7">
    <source>
        <dbReference type="PROSITE" id="PS50905"/>
    </source>
</evidence>
<dbReference type="VEuPathDB" id="FungiDB:LCOR_08103.1"/>
<comment type="catalytic activity">
    <reaction evidence="6">
        <text>4 Fe(2+) + O2 + 4 H(+) = 4 Fe(3+) + 2 H2O</text>
        <dbReference type="Rhea" id="RHEA:11148"/>
        <dbReference type="ChEBI" id="CHEBI:15377"/>
        <dbReference type="ChEBI" id="CHEBI:15378"/>
        <dbReference type="ChEBI" id="CHEBI:15379"/>
        <dbReference type="ChEBI" id="CHEBI:29033"/>
        <dbReference type="ChEBI" id="CHEBI:29034"/>
        <dbReference type="EC" id="1.16.3.1"/>
    </reaction>
</comment>
<dbReference type="PANTHER" id="PTHR11431">
    <property type="entry name" value="FERRITIN"/>
    <property type="match status" value="1"/>
</dbReference>
<proteinExistence type="inferred from homology"/>
<dbReference type="InterPro" id="IPR009078">
    <property type="entry name" value="Ferritin-like_SF"/>
</dbReference>
<sequence length="181" mass="20402">MVNASIAKQNFSTEAEDVINRQIQIDQIAQQQYLSTAAYFGRDDIALPGLEKHFLEQAEREGERVQLLIDYQETRGGVALIKDVPQPKAEYGTANIAIEASLVLEKEVNESLLNMTRVAINSDDREFKHYLKSKHLTERVNAIEKVCKGLTQLQRTKGEGLGLHLFDQAIYHNDGEFTVGK</sequence>
<dbReference type="EC" id="1.16.3.1" evidence="6"/>
<dbReference type="STRING" id="1263082.A0A068S5M1"/>
<evidence type="ECO:0000313" key="8">
    <source>
        <dbReference type="EMBL" id="CDH57122.1"/>
    </source>
</evidence>
<dbReference type="GO" id="GO:0004322">
    <property type="term" value="F:ferroxidase activity"/>
    <property type="evidence" value="ECO:0007669"/>
    <property type="project" value="UniProtKB-EC"/>
</dbReference>
<dbReference type="OrthoDB" id="186462at2759"/>
<keyword evidence="9" id="KW-1185">Reference proteome</keyword>
<dbReference type="PANTHER" id="PTHR11431:SF75">
    <property type="entry name" value="FERRITIN"/>
    <property type="match status" value="1"/>
</dbReference>
<evidence type="ECO:0000256" key="4">
    <source>
        <dbReference type="ARBA" id="ARBA00023004"/>
    </source>
</evidence>
<name>A0A068S5M1_9FUNG</name>
<reference evidence="8" key="1">
    <citation type="submission" date="2013-08" db="EMBL/GenBank/DDBJ databases">
        <title>Gene expansion shapes genome architecture in the human pathogen Lichtheimia corymbifera: an evolutionary genomics analysis in the ancient terrestrial Mucorales (Mucoromycotina).</title>
        <authorList>
            <person name="Schwartze V.U."/>
            <person name="Winter S."/>
            <person name="Shelest E."/>
            <person name="Marcet-Houben M."/>
            <person name="Horn F."/>
            <person name="Wehner S."/>
            <person name="Hoffmann K."/>
            <person name="Riege K."/>
            <person name="Sammeth M."/>
            <person name="Nowrousian M."/>
            <person name="Valiante V."/>
            <person name="Linde J."/>
            <person name="Jacobsen I.D."/>
            <person name="Marz M."/>
            <person name="Brakhage A.A."/>
            <person name="Gabaldon T."/>
            <person name="Bocker S."/>
            <person name="Voigt K."/>
        </authorList>
    </citation>
    <scope>NUCLEOTIDE SEQUENCE [LARGE SCALE GENOMIC DNA]</scope>
    <source>
        <strain evidence="8">FSU 9682</strain>
    </source>
</reference>
<evidence type="ECO:0000256" key="3">
    <source>
        <dbReference type="ARBA" id="ARBA00022723"/>
    </source>
</evidence>
<dbReference type="EMBL" id="CBTN010000043">
    <property type="protein sequence ID" value="CDH57122.1"/>
    <property type="molecule type" value="Genomic_DNA"/>
</dbReference>
<dbReference type="GO" id="GO:0005737">
    <property type="term" value="C:cytoplasm"/>
    <property type="evidence" value="ECO:0007669"/>
    <property type="project" value="TreeGrafter"/>
</dbReference>
<keyword evidence="2 6" id="KW-0409">Iron storage</keyword>
<dbReference type="Pfam" id="PF00210">
    <property type="entry name" value="Ferritin"/>
    <property type="match status" value="1"/>
</dbReference>
<evidence type="ECO:0000256" key="6">
    <source>
        <dbReference type="RuleBase" id="RU361145"/>
    </source>
</evidence>
<evidence type="ECO:0000256" key="2">
    <source>
        <dbReference type="ARBA" id="ARBA00022434"/>
    </source>
</evidence>
<dbReference type="SUPFAM" id="SSF47240">
    <property type="entry name" value="Ferritin-like"/>
    <property type="match status" value="1"/>
</dbReference>
<keyword evidence="6" id="KW-0560">Oxidoreductase</keyword>